<dbReference type="Proteomes" id="UP000294530">
    <property type="component" value="Unassembled WGS sequence"/>
</dbReference>
<comment type="caution">
    <text evidence="2">The sequence shown here is derived from an EMBL/GenBank/DDBJ whole genome shotgun (WGS) entry which is preliminary data.</text>
</comment>
<dbReference type="GeneID" id="94351058"/>
<dbReference type="RefSeq" id="XP_067816517.1">
    <property type="nucleotide sequence ID" value="XM_067965387.1"/>
</dbReference>
<accession>A0A976ICE6</accession>
<keyword evidence="1" id="KW-0472">Membrane</keyword>
<evidence type="ECO:0000313" key="2">
    <source>
        <dbReference type="EMBL" id="TDH67018.1"/>
    </source>
</evidence>
<name>A0A976ICE6_BRELC</name>
<reference evidence="2 3" key="1">
    <citation type="journal article" date="2021" name="Genome Biol.">
        <title>AFLAP: assembly-free linkage analysis pipeline using k-mers from genome sequencing data.</title>
        <authorList>
            <person name="Fletcher K."/>
            <person name="Zhang L."/>
            <person name="Gil J."/>
            <person name="Han R."/>
            <person name="Cavanaugh K."/>
            <person name="Michelmore R."/>
        </authorList>
    </citation>
    <scope>NUCLEOTIDE SEQUENCE [LARGE SCALE GENOMIC DNA]</scope>
    <source>
        <strain evidence="2 3">SF5</strain>
    </source>
</reference>
<evidence type="ECO:0000313" key="3">
    <source>
        <dbReference type="Proteomes" id="UP000294530"/>
    </source>
</evidence>
<sequence>MPSLASMPQAQLFQRIFILLYIYALLACSNSITVVAVAVRAVAIKARPHIGKHHDPNRVSALVKNEERFLDLPHISDSFYEAKLTQKAKALLKNSEFVKMYDELRKEAGFSVHTSNIAIPLPQHPISNQELAEMLYAAKERVQDVLKVPLFKKWSLHFDAEDMFFELRLDVDKFHYEFVHNPKFTIWVEYAQYLNLSLKEILDVIGKHFNLEYFLLRILEDYPVPKAKTVLTTLAEEMLSKRVVEPLSPQKTHMDVYDYLISVKEERVENHFLRPGAPWFVEYARMHELTNWPHEVIKHIQFDYNIPTSNLVQWAVEAESYSQFETVGEGIIGEFLKTWKGGIEGFVKRKAQTFEDVQRILHLHEADASQVVDNGATKVLVQYMFTTFGQAVAVKELSEKLPSWLGNHEFYRLLSNYGKWPLNSEMSGWLESLNHHVFNKVLYEAHQKVNPKPLHLRLLDKSREMFKLNPLSNSLRDADIPRCLEQIFRDLKLDEFKDDLFALPEYAFFARLTRSLEQRGVSYLFIRDKLVEQFSREKYDQLVFNALTNPTDQPTFRRAAELEFESWHWQRIQPSETELLKKLSTSEELLKCKTKVLQEYDNWINRRGFRDSRPTPIS</sequence>
<keyword evidence="1" id="KW-0812">Transmembrane</keyword>
<feature type="transmembrane region" description="Helical" evidence="1">
    <location>
        <begin position="20"/>
        <end position="43"/>
    </location>
</feature>
<gene>
    <name evidence="2" type="ORF">CCR75_007326</name>
</gene>
<proteinExistence type="predicted"/>
<dbReference type="KEGG" id="blac:94351058"/>
<dbReference type="AlphaFoldDB" id="A0A976ICE6"/>
<organism evidence="2 3">
    <name type="scientific">Bremia lactucae</name>
    <name type="common">Lettuce downy mildew</name>
    <dbReference type="NCBI Taxonomy" id="4779"/>
    <lineage>
        <taxon>Eukaryota</taxon>
        <taxon>Sar</taxon>
        <taxon>Stramenopiles</taxon>
        <taxon>Oomycota</taxon>
        <taxon>Peronosporomycetes</taxon>
        <taxon>Peronosporales</taxon>
        <taxon>Peronosporaceae</taxon>
        <taxon>Bremia</taxon>
    </lineage>
</organism>
<protein>
    <submittedName>
        <fullName evidence="2">Uncharacterized protein</fullName>
    </submittedName>
</protein>
<keyword evidence="3" id="KW-1185">Reference proteome</keyword>
<dbReference type="EMBL" id="SHOA02000006">
    <property type="protein sequence ID" value="TDH67018.1"/>
    <property type="molecule type" value="Genomic_DNA"/>
</dbReference>
<evidence type="ECO:0000256" key="1">
    <source>
        <dbReference type="SAM" id="Phobius"/>
    </source>
</evidence>
<keyword evidence="1" id="KW-1133">Transmembrane helix</keyword>